<evidence type="ECO:0000313" key="1">
    <source>
        <dbReference type="EMBL" id="KAH6640384.1"/>
    </source>
</evidence>
<name>A0ACB7PF20_9PEZI</name>
<reference evidence="1 2" key="1">
    <citation type="journal article" date="2021" name="Nat. Commun.">
        <title>Genetic determinants of endophytism in the Arabidopsis root mycobiome.</title>
        <authorList>
            <person name="Mesny F."/>
            <person name="Miyauchi S."/>
            <person name="Thiergart T."/>
            <person name="Pickel B."/>
            <person name="Atanasova L."/>
            <person name="Karlsson M."/>
            <person name="Huettel B."/>
            <person name="Barry K.W."/>
            <person name="Haridas S."/>
            <person name="Chen C."/>
            <person name="Bauer D."/>
            <person name="Andreopoulos W."/>
            <person name="Pangilinan J."/>
            <person name="LaButti K."/>
            <person name="Riley R."/>
            <person name="Lipzen A."/>
            <person name="Clum A."/>
            <person name="Drula E."/>
            <person name="Henrissat B."/>
            <person name="Kohler A."/>
            <person name="Grigoriev I.V."/>
            <person name="Martin F.M."/>
            <person name="Hacquard S."/>
        </authorList>
    </citation>
    <scope>NUCLEOTIDE SEQUENCE [LARGE SCALE GENOMIC DNA]</scope>
    <source>
        <strain evidence="1 2">MPI-SDFR-AT-0079</strain>
    </source>
</reference>
<keyword evidence="2" id="KW-1185">Reference proteome</keyword>
<dbReference type="Proteomes" id="UP000724584">
    <property type="component" value="Unassembled WGS sequence"/>
</dbReference>
<protein>
    <submittedName>
        <fullName evidence="1">Uncharacterized protein</fullName>
    </submittedName>
</protein>
<gene>
    <name evidence="1" type="ORF">F5144DRAFT_589870</name>
</gene>
<accession>A0ACB7PF20</accession>
<proteinExistence type="predicted"/>
<sequence>MRYSKGDLPILNAEVYDDGPAFGSPKRLAATRKKQASSSSRGPEDGPRKRARAQAADASEHEDEAKRARGRPRLDTKDETAADTLERKVQGLKDTNEEMSNAFMQLHDFALSNGVLDQLPEFGRQLRATTERFLSLAREASDDDAKDDEPDGTTSSHEKRKLESGRARSDSPGNSKSAARTAAVTPSEPGLREDPKTLRSRFMLSYDPTTQADFAPTITLPQQQQALVSLPPQEKPTFAYEVLTHPTLENASFPFQPNPDLSFFEEGFPTPPLLQSPAIPHTYADFETTFGRRLHRYSLEQALVLLTMPNPPQAFIKRVFGFCLQLESPTTIQRRLRRMLARDVQQSLFNWQFPFFNLGGAGTHFDDPSSATACTPPQDDQQQQPPNQQPPPPHRMGNQGTQDVLKPSTTAGFGAGPFSAEINAVRDRDLRADMRMALPGFAGEYFDCDEAEMYLYQRGVVIPPGSDVVTVDVDVRQLGTYRETGWRVETVDLLAAGGGPGGGGGSPSSTGSSSLESGGSGLGEQQDGGGLQSWGVVGAGMVDPALADVFSQGTNPFMPATTMPGSSSMGGGGDMLPFGLVGEDMMGTAGYGIQNPNRQRVVVDVMRLVKALTQRGICLGRTPGFKQMDIDDAFWESVKNVLLGA</sequence>
<organism evidence="1 2">
    <name type="scientific">Chaetomium tenue</name>
    <dbReference type="NCBI Taxonomy" id="1854479"/>
    <lineage>
        <taxon>Eukaryota</taxon>
        <taxon>Fungi</taxon>
        <taxon>Dikarya</taxon>
        <taxon>Ascomycota</taxon>
        <taxon>Pezizomycotina</taxon>
        <taxon>Sordariomycetes</taxon>
        <taxon>Sordariomycetidae</taxon>
        <taxon>Sordariales</taxon>
        <taxon>Chaetomiaceae</taxon>
        <taxon>Chaetomium</taxon>
    </lineage>
</organism>
<dbReference type="EMBL" id="JAGIZQ010000002">
    <property type="protein sequence ID" value="KAH6640384.1"/>
    <property type="molecule type" value="Genomic_DNA"/>
</dbReference>
<comment type="caution">
    <text evidence="1">The sequence shown here is derived from an EMBL/GenBank/DDBJ whole genome shotgun (WGS) entry which is preliminary data.</text>
</comment>
<evidence type="ECO:0000313" key="2">
    <source>
        <dbReference type="Proteomes" id="UP000724584"/>
    </source>
</evidence>